<reference evidence="2" key="1">
    <citation type="submission" date="2016-11" db="EMBL/GenBank/DDBJ databases">
        <authorList>
            <person name="Varghese N."/>
            <person name="Submissions S."/>
        </authorList>
    </citation>
    <scope>NUCLEOTIDE SEQUENCE [LARGE SCALE GENOMIC DNA]</scope>
    <source>
        <strain evidence="2">DSM 3071</strain>
    </source>
</reference>
<sequence>MYKEFEEWINSVIEKGLPEGQGLCFNIYEDGNCSWSIELVVASSFDPEDDDWASEADFCADSSFSWKQVAEWDDVLEDAIQVMLRYLDEGKHAEDLKNRYMGISTGFVDGDLEHLYIKE</sequence>
<accession>A0A1M5YNE7</accession>
<evidence type="ECO:0000313" key="2">
    <source>
        <dbReference type="Proteomes" id="UP000184278"/>
    </source>
</evidence>
<dbReference type="Proteomes" id="UP000184278">
    <property type="component" value="Unassembled WGS sequence"/>
</dbReference>
<dbReference type="EMBL" id="FQXK01000012">
    <property type="protein sequence ID" value="SHI13607.1"/>
    <property type="molecule type" value="Genomic_DNA"/>
</dbReference>
<keyword evidence="2" id="KW-1185">Reference proteome</keyword>
<proteinExistence type="predicted"/>
<protein>
    <submittedName>
        <fullName evidence="1">Uncharacterized protein</fullName>
    </submittedName>
</protein>
<organism evidence="1 2">
    <name type="scientific">Butyrivibrio fibrisolvens DSM 3071</name>
    <dbReference type="NCBI Taxonomy" id="1121131"/>
    <lineage>
        <taxon>Bacteria</taxon>
        <taxon>Bacillati</taxon>
        <taxon>Bacillota</taxon>
        <taxon>Clostridia</taxon>
        <taxon>Lachnospirales</taxon>
        <taxon>Lachnospiraceae</taxon>
        <taxon>Butyrivibrio</taxon>
    </lineage>
</organism>
<evidence type="ECO:0000313" key="1">
    <source>
        <dbReference type="EMBL" id="SHI13607.1"/>
    </source>
</evidence>
<dbReference type="RefSeq" id="WP_073386900.1">
    <property type="nucleotide sequence ID" value="NZ_FQXK01000012.1"/>
</dbReference>
<name>A0A1M5YNE7_BUTFI</name>
<dbReference type="AlphaFoldDB" id="A0A1M5YNE7"/>
<dbReference type="GeneID" id="89511931"/>
<gene>
    <name evidence="1" type="ORF">SAMN02745229_01630</name>
</gene>
<dbReference type="OrthoDB" id="8913322at2"/>